<dbReference type="EMBL" id="RKHO01000001">
    <property type="protein sequence ID" value="ROR89349.1"/>
    <property type="molecule type" value="Genomic_DNA"/>
</dbReference>
<name>A0A3N2CP92_9ACTN</name>
<feature type="transmembrane region" description="Helical" evidence="1">
    <location>
        <begin position="107"/>
        <end position="128"/>
    </location>
</feature>
<dbReference type="Proteomes" id="UP000281738">
    <property type="component" value="Unassembled WGS sequence"/>
</dbReference>
<dbReference type="RefSeq" id="WP_123388724.1">
    <property type="nucleotide sequence ID" value="NZ_RKHO01000001.1"/>
</dbReference>
<reference evidence="2 3" key="1">
    <citation type="submission" date="2018-11" db="EMBL/GenBank/DDBJ databases">
        <title>Sequencing the genomes of 1000 actinobacteria strains.</title>
        <authorList>
            <person name="Klenk H.-P."/>
        </authorList>
    </citation>
    <scope>NUCLEOTIDE SEQUENCE [LARGE SCALE GENOMIC DNA]</scope>
    <source>
        <strain evidence="2 3">DSM 12652</strain>
    </source>
</reference>
<protein>
    <submittedName>
        <fullName evidence="2">Uncharacterized protein</fullName>
    </submittedName>
</protein>
<feature type="transmembrane region" description="Helical" evidence="1">
    <location>
        <begin position="76"/>
        <end position="95"/>
    </location>
</feature>
<organism evidence="2 3">
    <name type="scientific">Nocardioides aurantiacus</name>
    <dbReference type="NCBI Taxonomy" id="86796"/>
    <lineage>
        <taxon>Bacteria</taxon>
        <taxon>Bacillati</taxon>
        <taxon>Actinomycetota</taxon>
        <taxon>Actinomycetes</taxon>
        <taxon>Propionibacteriales</taxon>
        <taxon>Nocardioidaceae</taxon>
        <taxon>Nocardioides</taxon>
    </lineage>
</organism>
<keyword evidence="1" id="KW-1133">Transmembrane helix</keyword>
<keyword evidence="1" id="KW-0472">Membrane</keyword>
<keyword evidence="1" id="KW-0812">Transmembrane</keyword>
<evidence type="ECO:0000313" key="2">
    <source>
        <dbReference type="EMBL" id="ROR89349.1"/>
    </source>
</evidence>
<comment type="caution">
    <text evidence="2">The sequence shown here is derived from an EMBL/GenBank/DDBJ whole genome shotgun (WGS) entry which is preliminary data.</text>
</comment>
<dbReference type="OrthoDB" id="9888198at2"/>
<dbReference type="AlphaFoldDB" id="A0A3N2CP92"/>
<evidence type="ECO:0000313" key="3">
    <source>
        <dbReference type="Proteomes" id="UP000281738"/>
    </source>
</evidence>
<proteinExistence type="predicted"/>
<sequence>MHRLRRNRPARAAVVTLLGVLALTLAWELFAEGPRCSTSPDDLFGCFVEQVAVVGLGVPLLVYCQGFALRGLGGAHSVGGAVTSLSGGALLGWSFSTVSPSPVVASYAPLVVALTAAALIALWADLVGGTPQPPREHP</sequence>
<gene>
    <name evidence="2" type="ORF">EDD33_0169</name>
</gene>
<accession>A0A3N2CP92</accession>
<keyword evidence="3" id="KW-1185">Reference proteome</keyword>
<evidence type="ECO:0000256" key="1">
    <source>
        <dbReference type="SAM" id="Phobius"/>
    </source>
</evidence>
<feature type="transmembrane region" description="Helical" evidence="1">
    <location>
        <begin position="47"/>
        <end position="64"/>
    </location>
</feature>